<proteinExistence type="predicted"/>
<protein>
    <submittedName>
        <fullName evidence="2">Uncharacterized protein</fullName>
    </submittedName>
</protein>
<organism evidence="2 3">
    <name type="scientific">Stylosanthes scabra</name>
    <dbReference type="NCBI Taxonomy" id="79078"/>
    <lineage>
        <taxon>Eukaryota</taxon>
        <taxon>Viridiplantae</taxon>
        <taxon>Streptophyta</taxon>
        <taxon>Embryophyta</taxon>
        <taxon>Tracheophyta</taxon>
        <taxon>Spermatophyta</taxon>
        <taxon>Magnoliopsida</taxon>
        <taxon>eudicotyledons</taxon>
        <taxon>Gunneridae</taxon>
        <taxon>Pentapetalae</taxon>
        <taxon>rosids</taxon>
        <taxon>fabids</taxon>
        <taxon>Fabales</taxon>
        <taxon>Fabaceae</taxon>
        <taxon>Papilionoideae</taxon>
        <taxon>50 kb inversion clade</taxon>
        <taxon>dalbergioids sensu lato</taxon>
        <taxon>Dalbergieae</taxon>
        <taxon>Pterocarpus clade</taxon>
        <taxon>Stylosanthes</taxon>
    </lineage>
</organism>
<reference evidence="2 3" key="1">
    <citation type="journal article" date="2023" name="Plants (Basel)">
        <title>Bridging the Gap: Combining Genomics and Transcriptomics Approaches to Understand Stylosanthes scabra, an Orphan Legume from the Brazilian Caatinga.</title>
        <authorList>
            <person name="Ferreira-Neto J.R.C."/>
            <person name="da Silva M.D."/>
            <person name="Binneck E."/>
            <person name="de Melo N.F."/>
            <person name="da Silva R.H."/>
            <person name="de Melo A.L.T.M."/>
            <person name="Pandolfi V."/>
            <person name="Bustamante F.O."/>
            <person name="Brasileiro-Vidal A.C."/>
            <person name="Benko-Iseppon A.M."/>
        </authorList>
    </citation>
    <scope>NUCLEOTIDE SEQUENCE [LARGE SCALE GENOMIC DNA]</scope>
    <source>
        <tissue evidence="2">Leaves</tissue>
    </source>
</reference>
<name>A0ABU6UKH5_9FABA</name>
<dbReference type="Proteomes" id="UP001341840">
    <property type="component" value="Unassembled WGS sequence"/>
</dbReference>
<feature type="region of interest" description="Disordered" evidence="1">
    <location>
        <begin position="16"/>
        <end position="43"/>
    </location>
</feature>
<evidence type="ECO:0000313" key="3">
    <source>
        <dbReference type="Proteomes" id="UP001341840"/>
    </source>
</evidence>
<feature type="compositionally biased region" description="Acidic residues" evidence="1">
    <location>
        <begin position="164"/>
        <end position="175"/>
    </location>
</feature>
<feature type="compositionally biased region" description="Polar residues" evidence="1">
    <location>
        <begin position="83"/>
        <end position="98"/>
    </location>
</feature>
<comment type="caution">
    <text evidence="2">The sequence shown here is derived from an EMBL/GenBank/DDBJ whole genome shotgun (WGS) entry which is preliminary data.</text>
</comment>
<feature type="region of interest" description="Disordered" evidence="1">
    <location>
        <begin position="83"/>
        <end position="191"/>
    </location>
</feature>
<keyword evidence="3" id="KW-1185">Reference proteome</keyword>
<evidence type="ECO:0000256" key="1">
    <source>
        <dbReference type="SAM" id="MobiDB-lite"/>
    </source>
</evidence>
<dbReference type="EMBL" id="JASCZI010121368">
    <property type="protein sequence ID" value="MED6161429.1"/>
    <property type="molecule type" value="Genomic_DNA"/>
</dbReference>
<evidence type="ECO:0000313" key="2">
    <source>
        <dbReference type="EMBL" id="MED6161429.1"/>
    </source>
</evidence>
<gene>
    <name evidence="2" type="ORF">PIB30_060655</name>
</gene>
<accession>A0ABU6UKH5</accession>
<sequence length="191" mass="21048">MDFHLKKISHSVKWSTGGVSPYPKGRSVNGLETNPGSSHPLPLGTGAVRVWMPTHCLAYAYASASYMHAAQVWWVAAEKNTNTGNRSLSKEQGTSKNRNQARDDGVNNSIARNHTTSEAEKNSTTKTNTVDPNDTSSNDEDDTNPNKKGMCPDKYFEVHGINVTDEEEKDDEESAHDENAENVDGWYCTTI</sequence>